<sequence>TDIDILNFALFTERLSSAVLIDGLTRFTDEIFENAGLPPFVRGRLEQMAQHDLIHINFLEAAISDAGGKPVPACDYKLSYLDPRSFMDVLSIVKSVSVSTYDGSMAFLAHKQLTTLVSSILGVEARHAAWMASAAQKDNPWSTAFETPLTRRHAFSLFLPYVNFPDNNPIRLDAFPPLTFLSAPVPGERVQFDTSHIHATEGDAQQLLRENHISMAFLTGEGIQYAPVRMSENPHIFEVTIPKNLVGIVYAIVTNSNKKLSDGTTIAGPALLNFRFNSNRMFE</sequence>
<dbReference type="OrthoDB" id="1001765at2759"/>
<dbReference type="SUPFAM" id="SSF47240">
    <property type="entry name" value="Ferritin-like"/>
    <property type="match status" value="1"/>
</dbReference>
<proteinExistence type="predicted"/>
<dbReference type="InterPro" id="IPR039254">
    <property type="entry name" value="Rds1"/>
</dbReference>
<dbReference type="PANTHER" id="PTHR38705">
    <property type="entry name" value="PROTEIN RDS1"/>
    <property type="match status" value="1"/>
</dbReference>
<dbReference type="InterPro" id="IPR009078">
    <property type="entry name" value="Ferritin-like_SF"/>
</dbReference>
<name>A0A0C2TBJ1_AMAMK</name>
<reference evidence="1 2" key="1">
    <citation type="submission" date="2014-04" db="EMBL/GenBank/DDBJ databases">
        <title>Evolutionary Origins and Diversification of the Mycorrhizal Mutualists.</title>
        <authorList>
            <consortium name="DOE Joint Genome Institute"/>
            <consortium name="Mycorrhizal Genomics Consortium"/>
            <person name="Kohler A."/>
            <person name="Kuo A."/>
            <person name="Nagy L.G."/>
            <person name="Floudas D."/>
            <person name="Copeland A."/>
            <person name="Barry K.W."/>
            <person name="Cichocki N."/>
            <person name="Veneault-Fourrey C."/>
            <person name="LaButti K."/>
            <person name="Lindquist E.A."/>
            <person name="Lipzen A."/>
            <person name="Lundell T."/>
            <person name="Morin E."/>
            <person name="Murat C."/>
            <person name="Riley R."/>
            <person name="Ohm R."/>
            <person name="Sun H."/>
            <person name="Tunlid A."/>
            <person name="Henrissat B."/>
            <person name="Grigoriev I.V."/>
            <person name="Hibbett D.S."/>
            <person name="Martin F."/>
        </authorList>
    </citation>
    <scope>NUCLEOTIDE SEQUENCE [LARGE SCALE GENOMIC DNA]</scope>
    <source>
        <strain evidence="1 2">Koide BX008</strain>
    </source>
</reference>
<dbReference type="Proteomes" id="UP000054549">
    <property type="component" value="Unassembled WGS sequence"/>
</dbReference>
<accession>A0A0C2TBJ1</accession>
<dbReference type="PANTHER" id="PTHR38705:SF1">
    <property type="entry name" value="PROTEIN RDS1"/>
    <property type="match status" value="1"/>
</dbReference>
<keyword evidence="2" id="KW-1185">Reference proteome</keyword>
<organism evidence="1 2">
    <name type="scientific">Amanita muscaria (strain Koide BX008)</name>
    <dbReference type="NCBI Taxonomy" id="946122"/>
    <lineage>
        <taxon>Eukaryota</taxon>
        <taxon>Fungi</taxon>
        <taxon>Dikarya</taxon>
        <taxon>Basidiomycota</taxon>
        <taxon>Agaricomycotina</taxon>
        <taxon>Agaricomycetes</taxon>
        <taxon>Agaricomycetidae</taxon>
        <taxon>Agaricales</taxon>
        <taxon>Pluteineae</taxon>
        <taxon>Amanitaceae</taxon>
        <taxon>Amanita</taxon>
    </lineage>
</organism>
<protein>
    <submittedName>
        <fullName evidence="1">Uncharacterized protein</fullName>
    </submittedName>
</protein>
<dbReference type="Pfam" id="PF13668">
    <property type="entry name" value="Ferritin_2"/>
    <property type="match status" value="1"/>
</dbReference>
<evidence type="ECO:0000313" key="1">
    <source>
        <dbReference type="EMBL" id="KIL64074.1"/>
    </source>
</evidence>
<dbReference type="HOGENOM" id="CLU_029630_0_0_1"/>
<evidence type="ECO:0000313" key="2">
    <source>
        <dbReference type="Proteomes" id="UP000054549"/>
    </source>
</evidence>
<gene>
    <name evidence="1" type="ORF">M378DRAFT_78737</name>
</gene>
<dbReference type="EMBL" id="KN818252">
    <property type="protein sequence ID" value="KIL64074.1"/>
    <property type="molecule type" value="Genomic_DNA"/>
</dbReference>
<dbReference type="InParanoid" id="A0A0C2TBJ1"/>
<dbReference type="STRING" id="946122.A0A0C2TBJ1"/>
<feature type="non-terminal residue" evidence="1">
    <location>
        <position position="1"/>
    </location>
</feature>
<dbReference type="AlphaFoldDB" id="A0A0C2TBJ1"/>